<feature type="non-terminal residue" evidence="2">
    <location>
        <position position="136"/>
    </location>
</feature>
<reference evidence="2" key="1">
    <citation type="submission" date="2020-02" db="EMBL/GenBank/DDBJ databases">
        <authorList>
            <person name="Meier V. D."/>
        </authorList>
    </citation>
    <scope>NUCLEOTIDE SEQUENCE</scope>
    <source>
        <strain evidence="2">AVDCRST_MAG61</strain>
    </source>
</reference>
<accession>A0A6J4KDA3</accession>
<protein>
    <submittedName>
        <fullName evidence="2">Succinate dehydrogenase iron-sulfur protein</fullName>
        <ecNumber evidence="2">1.3.5.1</ecNumber>
    </submittedName>
</protein>
<feature type="region of interest" description="Disordered" evidence="1">
    <location>
        <begin position="1"/>
        <end position="136"/>
    </location>
</feature>
<dbReference type="GO" id="GO:0008177">
    <property type="term" value="F:succinate dehydrogenase (quinone) activity"/>
    <property type="evidence" value="ECO:0007669"/>
    <property type="project" value="UniProtKB-EC"/>
</dbReference>
<evidence type="ECO:0000313" key="2">
    <source>
        <dbReference type="EMBL" id="CAA9301987.1"/>
    </source>
</evidence>
<dbReference type="AlphaFoldDB" id="A0A6J4KDA3"/>
<name>A0A6J4KDA3_9ACTN</name>
<dbReference type="EMBL" id="CADCTT010000166">
    <property type="protein sequence ID" value="CAA9301987.1"/>
    <property type="molecule type" value="Genomic_DNA"/>
</dbReference>
<keyword evidence="2" id="KW-0560">Oxidoreductase</keyword>
<feature type="compositionally biased region" description="Low complexity" evidence="1">
    <location>
        <begin position="70"/>
        <end position="86"/>
    </location>
</feature>
<evidence type="ECO:0000256" key="1">
    <source>
        <dbReference type="SAM" id="MobiDB-lite"/>
    </source>
</evidence>
<feature type="compositionally biased region" description="Basic residues" evidence="1">
    <location>
        <begin position="87"/>
        <end position="108"/>
    </location>
</feature>
<feature type="compositionally biased region" description="Basic and acidic residues" evidence="1">
    <location>
        <begin position="7"/>
        <end position="25"/>
    </location>
</feature>
<organism evidence="2">
    <name type="scientific">uncultured Friedmanniella sp</name>
    <dbReference type="NCBI Taxonomy" id="335381"/>
    <lineage>
        <taxon>Bacteria</taxon>
        <taxon>Bacillati</taxon>
        <taxon>Actinomycetota</taxon>
        <taxon>Actinomycetes</taxon>
        <taxon>Propionibacteriales</taxon>
        <taxon>Nocardioidaceae</taxon>
        <taxon>Friedmanniella</taxon>
        <taxon>environmental samples</taxon>
    </lineage>
</organism>
<feature type="non-terminal residue" evidence="2">
    <location>
        <position position="1"/>
    </location>
</feature>
<sequence>GRPVGLRPDHPGRRLHLRPDRDGAGRARRTHPQGELRPRLRRRHLHRLRRLRGGLPQRVGDAVHRRQGDPPRAAAARPAGTALPGARHGRPARRGGLRRLHQHRRVHRGLPQGDPLRDDLPAQPGPVRRAHPPQQL</sequence>
<feature type="compositionally biased region" description="Basic residues" evidence="1">
    <location>
        <begin position="39"/>
        <end position="52"/>
    </location>
</feature>
<gene>
    <name evidence="2" type="ORF">AVDCRST_MAG61-1074</name>
</gene>
<proteinExistence type="predicted"/>
<dbReference type="EC" id="1.3.5.1" evidence="2"/>